<dbReference type="SMART" id="SM00382">
    <property type="entry name" value="AAA"/>
    <property type="match status" value="1"/>
</dbReference>
<dbReference type="Pfam" id="PF00005">
    <property type="entry name" value="ABC_tran"/>
    <property type="match status" value="1"/>
</dbReference>
<dbReference type="SUPFAM" id="SSF52540">
    <property type="entry name" value="P-loop containing nucleoside triphosphate hydrolases"/>
    <property type="match status" value="1"/>
</dbReference>
<comment type="subcellular location">
    <subcellularLocation>
        <location evidence="1">Cell membrane</location>
        <topology evidence="1">Peripheral membrane protein</topology>
    </subcellularLocation>
</comment>
<keyword evidence="6" id="KW-1278">Translocase</keyword>
<dbReference type="InterPro" id="IPR003593">
    <property type="entry name" value="AAA+_ATPase"/>
</dbReference>
<dbReference type="InterPro" id="IPR015856">
    <property type="entry name" value="ABC_transpr_CbiO/EcfA_su"/>
</dbReference>
<keyword evidence="3" id="KW-1003">Cell membrane</keyword>
<evidence type="ECO:0000256" key="4">
    <source>
        <dbReference type="ARBA" id="ARBA00022741"/>
    </source>
</evidence>
<feature type="domain" description="ABC transporter" evidence="8">
    <location>
        <begin position="2"/>
        <end position="231"/>
    </location>
</feature>
<evidence type="ECO:0000256" key="3">
    <source>
        <dbReference type="ARBA" id="ARBA00022475"/>
    </source>
</evidence>
<dbReference type="GO" id="GO:0005524">
    <property type="term" value="F:ATP binding"/>
    <property type="evidence" value="ECO:0007669"/>
    <property type="project" value="UniProtKB-KW"/>
</dbReference>
<dbReference type="KEGG" id="minf:MESINF_2598"/>
<evidence type="ECO:0000313" key="9">
    <source>
        <dbReference type="EMBL" id="SSC14038.1"/>
    </source>
</evidence>
<dbReference type="Proteomes" id="UP000250796">
    <property type="component" value="Chromosome MESINF"/>
</dbReference>
<keyword evidence="4" id="KW-0547">Nucleotide-binding</keyword>
<keyword evidence="5" id="KW-0067">ATP-binding</keyword>
<evidence type="ECO:0000256" key="5">
    <source>
        <dbReference type="ARBA" id="ARBA00022840"/>
    </source>
</evidence>
<protein>
    <submittedName>
        <fullName evidence="9">ABC-type cobalt transport system, ATPase component</fullName>
    </submittedName>
</protein>
<keyword evidence="7" id="KW-0472">Membrane</keyword>
<evidence type="ECO:0000256" key="2">
    <source>
        <dbReference type="ARBA" id="ARBA00022448"/>
    </source>
</evidence>
<organism evidence="9 10">
    <name type="scientific">Mesotoga infera</name>
    <dbReference type="NCBI Taxonomy" id="1236046"/>
    <lineage>
        <taxon>Bacteria</taxon>
        <taxon>Thermotogati</taxon>
        <taxon>Thermotogota</taxon>
        <taxon>Thermotogae</taxon>
        <taxon>Kosmotogales</taxon>
        <taxon>Kosmotogaceae</taxon>
        <taxon>Mesotoga</taxon>
    </lineage>
</organism>
<proteinExistence type="predicted"/>
<dbReference type="PANTHER" id="PTHR43553">
    <property type="entry name" value="HEAVY METAL TRANSPORTER"/>
    <property type="match status" value="1"/>
</dbReference>
<dbReference type="PROSITE" id="PS50893">
    <property type="entry name" value="ABC_TRANSPORTER_2"/>
    <property type="match status" value="1"/>
</dbReference>
<evidence type="ECO:0000256" key="6">
    <source>
        <dbReference type="ARBA" id="ARBA00022967"/>
    </source>
</evidence>
<dbReference type="AlphaFoldDB" id="A0A7Z7PSQ1"/>
<dbReference type="PROSITE" id="PS00211">
    <property type="entry name" value="ABC_TRANSPORTER_1"/>
    <property type="match status" value="1"/>
</dbReference>
<dbReference type="CDD" id="cd03225">
    <property type="entry name" value="ABC_cobalt_CbiO_domain1"/>
    <property type="match status" value="1"/>
</dbReference>
<evidence type="ECO:0000256" key="7">
    <source>
        <dbReference type="ARBA" id="ARBA00023136"/>
    </source>
</evidence>
<dbReference type="GO" id="GO:0016887">
    <property type="term" value="F:ATP hydrolysis activity"/>
    <property type="evidence" value="ECO:0007669"/>
    <property type="project" value="InterPro"/>
</dbReference>
<sequence>MLKVKNLSFAYPSRRSKPVKVLSNISFEVQEDSLVLLTGPTGSGKTTLLKLLCGLLRAESGEISLDDENVEGHATMVFQSPEESFFNATVREEILFAFKERRYPHVEDRYRNILKTCGLDDEKYSSRSPLSLSGGEQRRVAFASMLGLSKKLLLLDEPAAELDEPGIEDIRKIVTSERDTKRILFIATHHLIDFLDLATHVAALESGRLKYFVTTNEYILEKVRVEDLGLREKLIVHYYRNFGRFPGDEELLSYWRGEFNC</sequence>
<dbReference type="InterPro" id="IPR003439">
    <property type="entry name" value="ABC_transporter-like_ATP-bd"/>
</dbReference>
<evidence type="ECO:0000313" key="10">
    <source>
        <dbReference type="Proteomes" id="UP000250796"/>
    </source>
</evidence>
<evidence type="ECO:0000259" key="8">
    <source>
        <dbReference type="PROSITE" id="PS50893"/>
    </source>
</evidence>
<gene>
    <name evidence="9" type="ORF">MESINF_2598</name>
</gene>
<name>A0A7Z7PSQ1_9BACT</name>
<keyword evidence="2" id="KW-0813">Transport</keyword>
<dbReference type="InterPro" id="IPR050095">
    <property type="entry name" value="ECF_ABC_transporter_ATP-bd"/>
</dbReference>
<dbReference type="Gene3D" id="3.40.50.300">
    <property type="entry name" value="P-loop containing nucleotide triphosphate hydrolases"/>
    <property type="match status" value="1"/>
</dbReference>
<reference evidence="9 10" key="1">
    <citation type="submission" date="2017-01" db="EMBL/GenBank/DDBJ databases">
        <authorList>
            <person name="Erauso G."/>
        </authorList>
    </citation>
    <scope>NUCLEOTIDE SEQUENCE [LARGE SCALE GENOMIC DNA]</scope>
    <source>
        <strain evidence="9">MESINF1</strain>
    </source>
</reference>
<dbReference type="GO" id="GO:0042626">
    <property type="term" value="F:ATPase-coupled transmembrane transporter activity"/>
    <property type="evidence" value="ECO:0007669"/>
    <property type="project" value="TreeGrafter"/>
</dbReference>
<dbReference type="InterPro" id="IPR027417">
    <property type="entry name" value="P-loop_NTPase"/>
</dbReference>
<accession>A0A7Z7PSQ1</accession>
<dbReference type="InterPro" id="IPR017871">
    <property type="entry name" value="ABC_transporter-like_CS"/>
</dbReference>
<dbReference type="EMBL" id="LS974202">
    <property type="protein sequence ID" value="SSC14038.1"/>
    <property type="molecule type" value="Genomic_DNA"/>
</dbReference>
<evidence type="ECO:0000256" key="1">
    <source>
        <dbReference type="ARBA" id="ARBA00004202"/>
    </source>
</evidence>
<dbReference type="PANTHER" id="PTHR43553:SF27">
    <property type="entry name" value="ENERGY-COUPLING FACTOR TRANSPORTER ATP-BINDING PROTEIN ECFA2"/>
    <property type="match status" value="1"/>
</dbReference>
<keyword evidence="10" id="KW-1185">Reference proteome</keyword>
<dbReference type="GO" id="GO:0043190">
    <property type="term" value="C:ATP-binding cassette (ABC) transporter complex"/>
    <property type="evidence" value="ECO:0007669"/>
    <property type="project" value="TreeGrafter"/>
</dbReference>
<dbReference type="RefSeq" id="WP_169700294.1">
    <property type="nucleotide sequence ID" value="NZ_LS974202.1"/>
</dbReference>